<dbReference type="PANTHER" id="PTHR37610">
    <property type="entry name" value="CCHC-TYPE DOMAIN-CONTAINING PROTEIN"/>
    <property type="match status" value="1"/>
</dbReference>
<evidence type="ECO:0000313" key="2">
    <source>
        <dbReference type="EMBL" id="KAL0358417.1"/>
    </source>
</evidence>
<accession>A0AAW2PRK9</accession>
<proteinExistence type="predicted"/>
<sequence length="153" mass="17043">MTGKDNENGEASTGEQKISMLPEILKLHTGNHPRMSLVSSLLDGRNYLPWSQSVRLALGAKQKLGFVDGTSEKPLGNKDKIEQRERVECMVISWLLNSISKEIVEAFLKVASTRDLWQELEAIFGEGNGPMLYEIQREIVSLTQGDEAQEIVG</sequence>
<reference evidence="2" key="1">
    <citation type="submission" date="2020-06" db="EMBL/GenBank/DDBJ databases">
        <authorList>
            <person name="Li T."/>
            <person name="Hu X."/>
            <person name="Zhang T."/>
            <person name="Song X."/>
            <person name="Zhang H."/>
            <person name="Dai N."/>
            <person name="Sheng W."/>
            <person name="Hou X."/>
            <person name="Wei L."/>
        </authorList>
    </citation>
    <scope>NUCLEOTIDE SEQUENCE</scope>
    <source>
        <strain evidence="2">G01</strain>
        <tissue evidence="2">Leaf</tissue>
    </source>
</reference>
<dbReference type="EMBL" id="JACGWK010000004">
    <property type="protein sequence ID" value="KAL0358417.1"/>
    <property type="molecule type" value="Genomic_DNA"/>
</dbReference>
<gene>
    <name evidence="2" type="ORF">Sangu_0691100</name>
</gene>
<comment type="caution">
    <text evidence="2">The sequence shown here is derived from an EMBL/GenBank/DDBJ whole genome shotgun (WGS) entry which is preliminary data.</text>
</comment>
<name>A0AAW2PRK9_9LAMI</name>
<dbReference type="PANTHER" id="PTHR37610:SF40">
    <property type="entry name" value="OS01G0909600 PROTEIN"/>
    <property type="match status" value="1"/>
</dbReference>
<dbReference type="InterPro" id="IPR029472">
    <property type="entry name" value="Copia-like_N"/>
</dbReference>
<reference evidence="2" key="2">
    <citation type="journal article" date="2024" name="Plant">
        <title>Genomic evolution and insights into agronomic trait innovations of Sesamum species.</title>
        <authorList>
            <person name="Miao H."/>
            <person name="Wang L."/>
            <person name="Qu L."/>
            <person name="Liu H."/>
            <person name="Sun Y."/>
            <person name="Le M."/>
            <person name="Wang Q."/>
            <person name="Wei S."/>
            <person name="Zheng Y."/>
            <person name="Lin W."/>
            <person name="Duan Y."/>
            <person name="Cao H."/>
            <person name="Xiong S."/>
            <person name="Wang X."/>
            <person name="Wei L."/>
            <person name="Li C."/>
            <person name="Ma Q."/>
            <person name="Ju M."/>
            <person name="Zhao R."/>
            <person name="Li G."/>
            <person name="Mu C."/>
            <person name="Tian Q."/>
            <person name="Mei H."/>
            <person name="Zhang T."/>
            <person name="Gao T."/>
            <person name="Zhang H."/>
        </authorList>
    </citation>
    <scope>NUCLEOTIDE SEQUENCE</scope>
    <source>
        <strain evidence="2">G01</strain>
    </source>
</reference>
<organism evidence="2">
    <name type="scientific">Sesamum angustifolium</name>
    <dbReference type="NCBI Taxonomy" id="2727405"/>
    <lineage>
        <taxon>Eukaryota</taxon>
        <taxon>Viridiplantae</taxon>
        <taxon>Streptophyta</taxon>
        <taxon>Embryophyta</taxon>
        <taxon>Tracheophyta</taxon>
        <taxon>Spermatophyta</taxon>
        <taxon>Magnoliopsida</taxon>
        <taxon>eudicotyledons</taxon>
        <taxon>Gunneridae</taxon>
        <taxon>Pentapetalae</taxon>
        <taxon>asterids</taxon>
        <taxon>lamiids</taxon>
        <taxon>Lamiales</taxon>
        <taxon>Pedaliaceae</taxon>
        <taxon>Sesamum</taxon>
    </lineage>
</organism>
<protein>
    <recommendedName>
        <fullName evidence="1">Retrotransposon Copia-like N-terminal domain-containing protein</fullName>
    </recommendedName>
</protein>
<feature type="domain" description="Retrotransposon Copia-like N-terminal" evidence="1">
    <location>
        <begin position="31"/>
        <end position="74"/>
    </location>
</feature>
<dbReference type="AlphaFoldDB" id="A0AAW2PRK9"/>
<evidence type="ECO:0000259" key="1">
    <source>
        <dbReference type="Pfam" id="PF14244"/>
    </source>
</evidence>
<dbReference type="Pfam" id="PF14244">
    <property type="entry name" value="Retrotran_gag_3"/>
    <property type="match status" value="1"/>
</dbReference>